<organism evidence="1">
    <name type="scientific">marine metagenome</name>
    <dbReference type="NCBI Taxonomy" id="408172"/>
    <lineage>
        <taxon>unclassified sequences</taxon>
        <taxon>metagenomes</taxon>
        <taxon>ecological metagenomes</taxon>
    </lineage>
</organism>
<accession>A0A381WM43</accession>
<name>A0A381WM43_9ZZZZ</name>
<protein>
    <submittedName>
        <fullName evidence="1">Uncharacterized protein</fullName>
    </submittedName>
</protein>
<gene>
    <name evidence="1" type="ORF">METZ01_LOCUS106399</name>
</gene>
<dbReference type="EMBL" id="UINC01012237">
    <property type="protein sequence ID" value="SVA53545.1"/>
    <property type="molecule type" value="Genomic_DNA"/>
</dbReference>
<dbReference type="AlphaFoldDB" id="A0A381WM43"/>
<sequence length="64" mass="7538">MHEYTIEILYHYTCSKCKNWWSYAMTPNAQMLQNSQSLKLPKTEAHCPECGTLADIKLKDRFIL</sequence>
<reference evidence="1" key="1">
    <citation type="submission" date="2018-05" db="EMBL/GenBank/DDBJ databases">
        <authorList>
            <person name="Lanie J.A."/>
            <person name="Ng W.-L."/>
            <person name="Kazmierczak K.M."/>
            <person name="Andrzejewski T.M."/>
            <person name="Davidsen T.M."/>
            <person name="Wayne K.J."/>
            <person name="Tettelin H."/>
            <person name="Glass J.I."/>
            <person name="Rusch D."/>
            <person name="Podicherti R."/>
            <person name="Tsui H.-C.T."/>
            <person name="Winkler M.E."/>
        </authorList>
    </citation>
    <scope>NUCLEOTIDE SEQUENCE</scope>
</reference>
<evidence type="ECO:0000313" key="1">
    <source>
        <dbReference type="EMBL" id="SVA53545.1"/>
    </source>
</evidence>
<proteinExistence type="predicted"/>